<evidence type="ECO:0000259" key="2">
    <source>
        <dbReference type="PROSITE" id="PS50969"/>
    </source>
</evidence>
<dbReference type="Proteomes" id="UP000419144">
    <property type="component" value="Unassembled WGS sequence"/>
</dbReference>
<dbReference type="SMART" id="SM00577">
    <property type="entry name" value="CPDc"/>
    <property type="match status" value="1"/>
</dbReference>
<feature type="region of interest" description="Disordered" evidence="1">
    <location>
        <begin position="675"/>
        <end position="699"/>
    </location>
</feature>
<dbReference type="OrthoDB" id="277011at2759"/>
<dbReference type="EMBL" id="BLBS01000050">
    <property type="protein sequence ID" value="GET91818.1"/>
    <property type="molecule type" value="Genomic_DNA"/>
</dbReference>
<feature type="compositionally biased region" description="Low complexity" evidence="1">
    <location>
        <begin position="521"/>
        <end position="539"/>
    </location>
</feature>
<feature type="compositionally biased region" description="Basic and acidic residues" evidence="1">
    <location>
        <begin position="847"/>
        <end position="861"/>
    </location>
</feature>
<feature type="region of interest" description="Disordered" evidence="1">
    <location>
        <begin position="1183"/>
        <end position="1204"/>
    </location>
</feature>
<feature type="region of interest" description="Disordered" evidence="1">
    <location>
        <begin position="347"/>
        <end position="371"/>
    </location>
</feature>
<feature type="compositionally biased region" description="Polar residues" evidence="1">
    <location>
        <begin position="1043"/>
        <end position="1055"/>
    </location>
</feature>
<feature type="region of interest" description="Disordered" evidence="1">
    <location>
        <begin position="1371"/>
        <end position="1447"/>
    </location>
</feature>
<feature type="compositionally biased region" description="Polar residues" evidence="1">
    <location>
        <begin position="886"/>
        <end position="898"/>
    </location>
</feature>
<evidence type="ECO:0000256" key="1">
    <source>
        <dbReference type="SAM" id="MobiDB-lite"/>
    </source>
</evidence>
<dbReference type="InterPro" id="IPR023214">
    <property type="entry name" value="HAD_sf"/>
</dbReference>
<feature type="region of interest" description="Disordered" evidence="1">
    <location>
        <begin position="510"/>
        <end position="555"/>
    </location>
</feature>
<keyword evidence="4" id="KW-1185">Reference proteome</keyword>
<feature type="compositionally biased region" description="Low complexity" evidence="1">
    <location>
        <begin position="156"/>
        <end position="180"/>
    </location>
</feature>
<feature type="compositionally biased region" description="Polar residues" evidence="1">
    <location>
        <begin position="1012"/>
        <end position="1022"/>
    </location>
</feature>
<feature type="region of interest" description="Disordered" evidence="1">
    <location>
        <begin position="596"/>
        <end position="641"/>
    </location>
</feature>
<dbReference type="Gene3D" id="3.40.50.1000">
    <property type="entry name" value="HAD superfamily/HAD-like"/>
    <property type="match status" value="1"/>
</dbReference>
<feature type="compositionally biased region" description="Polar residues" evidence="1">
    <location>
        <begin position="253"/>
        <end position="268"/>
    </location>
</feature>
<dbReference type="VEuPathDB" id="TriTrypDB:LtaPh_3308700"/>
<feature type="compositionally biased region" description="Polar residues" evidence="1">
    <location>
        <begin position="1423"/>
        <end position="1432"/>
    </location>
</feature>
<gene>
    <name evidence="3" type="ORF">LtaPh_3308700</name>
</gene>
<sequence>MSVRSDSCPTSENVDSVGALNSNRPQRLSLIRRQKPLSSPSPRCHTPAPLQHLTSLTTATSSPPSKHHDYCNDRTKQSSIPRKRGNAAPPSARGGTLGKAPASHAPSAGKGAAAAASPPETSRETGVASYARTNTATSSFSRGSFSLTRMRPSSAAFTATAARSATPHAHPRSSSRSASRTVPGFLRSTFSSRAHLSLSSPELPAADAALAPLSVSVADATFSNHSVDTERASQPSKGLRPITIERGPKMGSMGNNGTIRPGRTQTSHPDPPTGTPAAPAVVQGICDREYGGVSGVRTAMDTPPALLDGATVPPLSHPSPLTDPAPHIYGGKRRNRVTLESSFAGVSEGVDAEPTSAPTLPPPPTSIRSSAQPVEEQLDIIADAIEEPHTSLTLDDVSSQPHCTQLQQPQQPQKQLMRARNPSQSIVARSSAPRTPRRPILAPEARDCCLATPDSSQLNEKSQISGLGEETVCTAICSSLPAAPCITPICEVPPVPISLLQSPEYAMVNPHPAQPLPTPFTSSAETGPPSSTAPPAAAAVDSTEPQPIKRPPRCSASCTPKRCSSLDHCLLALPVSPSSDTAVHYPVSAPEQLLSKESIRSSSSETKASANLSQPVPSVPRSSSASAVDLPSPVGSAAQLTDYTNGVDNDVEEEAPLVRSTPPQPTPIESRELQIAAGSAVSAPSERSLSSNRSRSRSAPLESFAALLENLHELWQKEEEPLTCEVLHASQASNGTLDGCTLRGSVRGMPEPQDDELGSLMYAVDTDDHSQEMLEEAEEVPKGSLDGPLRGTDTTGHAPITPRLRRRIEKDQQRELEILRAITKECHPEMLGLLDSPETLMRELGRMDADGDGHEDGERDTTYNATDEGEVPPAARTSQKRPVALPSSSRTSPASLAVQSGRAKPEGRLPVRDAGRAAALTAERHGPTECSVRKRKPSVSATTPLAARARERSRVVVRSSRQTSAPEDGSAGNDDGMSTSTPRRRAAGEPGSGARVTGIPPCHPLGGAAPPLSTSALSNQVTAGAPGTTGCIRDSGRRPFVSCTMTSGGSEQMPRSTARRGDGFSGSSGTGTSPSQKAAAATSDELLPELFSAQEAANTITIVFDLDETLCNNRCFTGPIIRPGAELLLHTLRGLCPSPRYKFIDTHTRSQHASSRLYDEAMHRMGVAPLYRSRVAQRQLEDGYRRTSSTAPVGTVGASGADATGVSGTTSSAGLCSTGEARPATEADTNPLRLELVLWTASEESLARRAVRHMDPANKIFDEAIYRDARWYRDSHYTKELCRLGRCMNRVVIVENSIDSVIRNRQNAILVTSFVRNRLDRQLFLVREVLRDWVCGMKASLAEQLYTSHASSSPPESVERAADRHATLRAFREDSAGSSVREAVEEGGESPVPPHSKRPAARSGTSEGMQVIADHAGTPIREGNTTDNISDDNGSRRGASPELTSTAPCHLSTNAASVFRSLSRPTPRPLSAMARRAPNIVEFLQHHRLIFPDSNFLRFQLTGEVMKHLQTKEATLIDSALPLPLVAAEQADARVVRGIGCGPVSSTTRPTRAPPSVLPSTTLPVTAAAPTTANSTEPTPRASQSRAAGRACLNGSAVAIDSGAATATRLHTPRREVGTVKVPAAAANPISLSGGSTVYTTGNNRASYSSFNGMTRDANAHRDPMRLRRTASTLSKRPVSNEM</sequence>
<accession>A0A640KR04</accession>
<dbReference type="InterPro" id="IPR050365">
    <property type="entry name" value="TIM50"/>
</dbReference>
<dbReference type="PANTHER" id="PTHR12210">
    <property type="entry name" value="DULLARD PROTEIN PHOSPHATASE"/>
    <property type="match status" value="1"/>
</dbReference>
<evidence type="ECO:0000313" key="3">
    <source>
        <dbReference type="EMBL" id="GET91818.1"/>
    </source>
</evidence>
<dbReference type="SUPFAM" id="SSF56784">
    <property type="entry name" value="HAD-like"/>
    <property type="match status" value="1"/>
</dbReference>
<dbReference type="InterPro" id="IPR036412">
    <property type="entry name" value="HAD-like_sf"/>
</dbReference>
<feature type="compositionally biased region" description="Low complexity" evidence="1">
    <location>
        <begin position="1561"/>
        <end position="1580"/>
    </location>
</feature>
<feature type="region of interest" description="Disordered" evidence="1">
    <location>
        <begin position="224"/>
        <end position="278"/>
    </location>
</feature>
<feature type="compositionally biased region" description="Basic and acidic residues" evidence="1">
    <location>
        <begin position="903"/>
        <end position="915"/>
    </location>
</feature>
<feature type="region of interest" description="Disordered" evidence="1">
    <location>
        <begin position="1"/>
        <end position="130"/>
    </location>
</feature>
<comment type="caution">
    <text evidence="3">The sequence shown here is derived from an EMBL/GenBank/DDBJ whole genome shotgun (WGS) entry which is preliminary data.</text>
</comment>
<dbReference type="FunFam" id="3.40.50.1000:FF:000388">
    <property type="entry name" value="Uncharacterized protein"/>
    <property type="match status" value="1"/>
</dbReference>
<evidence type="ECO:0000313" key="4">
    <source>
        <dbReference type="Proteomes" id="UP000419144"/>
    </source>
</evidence>
<feature type="region of interest" description="Disordered" evidence="1">
    <location>
        <begin position="1546"/>
        <end position="1584"/>
    </location>
</feature>
<name>A0A640KR04_LEITA</name>
<reference evidence="3" key="1">
    <citation type="submission" date="2019-11" db="EMBL/GenBank/DDBJ databases">
        <title>Leishmania tarentolae CDS.</title>
        <authorList>
            <person name="Goto Y."/>
            <person name="Yamagishi J."/>
        </authorList>
    </citation>
    <scope>NUCLEOTIDE SEQUENCE [LARGE SCALE GENOMIC DNA]</scope>
    <source>
        <strain evidence="3">Parrot Tar II</strain>
    </source>
</reference>
<feature type="region of interest" description="Disordered" evidence="1">
    <location>
        <begin position="769"/>
        <end position="809"/>
    </location>
</feature>
<feature type="compositionally biased region" description="Low complexity" evidence="1">
    <location>
        <begin position="682"/>
        <end position="693"/>
    </location>
</feature>
<feature type="compositionally biased region" description="Basic and acidic residues" evidence="1">
    <location>
        <begin position="66"/>
        <end position="76"/>
    </location>
</feature>
<feature type="region of interest" description="Disordered" evidence="1">
    <location>
        <begin position="156"/>
        <end position="181"/>
    </location>
</feature>
<feature type="region of interest" description="Disordered" evidence="1">
    <location>
        <begin position="847"/>
        <end position="1082"/>
    </location>
</feature>
<feature type="compositionally biased region" description="Polar residues" evidence="1">
    <location>
        <begin position="1"/>
        <end position="26"/>
    </location>
</feature>
<proteinExistence type="predicted"/>
<dbReference type="PROSITE" id="PS50969">
    <property type="entry name" value="FCP1"/>
    <property type="match status" value="1"/>
</dbReference>
<feature type="compositionally biased region" description="Low complexity" evidence="1">
    <location>
        <begin position="53"/>
        <end position="64"/>
    </location>
</feature>
<feature type="compositionally biased region" description="Low complexity" evidence="1">
    <location>
        <begin position="98"/>
        <end position="119"/>
    </location>
</feature>
<organism evidence="3 4">
    <name type="scientific">Leishmania tarentolae</name>
    <name type="common">Sauroleishmania tarentolae</name>
    <dbReference type="NCBI Taxonomy" id="5689"/>
    <lineage>
        <taxon>Eukaryota</taxon>
        <taxon>Discoba</taxon>
        <taxon>Euglenozoa</taxon>
        <taxon>Kinetoplastea</taxon>
        <taxon>Metakinetoplastina</taxon>
        <taxon>Trypanosomatida</taxon>
        <taxon>Trypanosomatidae</taxon>
        <taxon>Leishmaniinae</taxon>
        <taxon>Leishmania</taxon>
        <taxon>lizard Leishmania</taxon>
    </lineage>
</organism>
<feature type="compositionally biased region" description="Polar residues" evidence="1">
    <location>
        <begin position="224"/>
        <end position="236"/>
    </location>
</feature>
<dbReference type="Pfam" id="PF03031">
    <property type="entry name" value="NIF"/>
    <property type="match status" value="1"/>
</dbReference>
<dbReference type="InterPro" id="IPR004274">
    <property type="entry name" value="FCP1_dom"/>
</dbReference>
<feature type="region of interest" description="Disordered" evidence="1">
    <location>
        <begin position="410"/>
        <end position="442"/>
    </location>
</feature>
<feature type="domain" description="FCP1 homology" evidence="2">
    <location>
        <begin position="1095"/>
        <end position="1333"/>
    </location>
</feature>
<feature type="compositionally biased region" description="Low complexity" evidence="1">
    <location>
        <begin position="600"/>
        <end position="628"/>
    </location>
</feature>
<protein>
    <recommendedName>
        <fullName evidence="2">FCP1 homology domain-containing protein</fullName>
    </recommendedName>
</protein>